<keyword evidence="5 6" id="KW-0472">Membrane</keyword>
<dbReference type="GO" id="GO:0005886">
    <property type="term" value="C:plasma membrane"/>
    <property type="evidence" value="ECO:0007669"/>
    <property type="project" value="UniProtKB-SubCell"/>
</dbReference>
<dbReference type="PANTHER" id="PTHR33931">
    <property type="entry name" value="HOLIN-LIKE PROTEIN CIDA-RELATED"/>
    <property type="match status" value="1"/>
</dbReference>
<feature type="transmembrane region" description="Helical" evidence="6">
    <location>
        <begin position="43"/>
        <end position="60"/>
    </location>
</feature>
<feature type="transmembrane region" description="Helical" evidence="6">
    <location>
        <begin position="72"/>
        <end position="91"/>
    </location>
</feature>
<evidence type="ECO:0000313" key="8">
    <source>
        <dbReference type="Proteomes" id="UP000219193"/>
    </source>
</evidence>
<name>A0A285X1X8_9FLAO</name>
<evidence type="ECO:0000256" key="3">
    <source>
        <dbReference type="ARBA" id="ARBA00022692"/>
    </source>
</evidence>
<evidence type="ECO:0000256" key="1">
    <source>
        <dbReference type="ARBA" id="ARBA00004651"/>
    </source>
</evidence>
<protein>
    <submittedName>
        <fullName evidence="7">Holin-like protein</fullName>
    </submittedName>
</protein>
<proteinExistence type="predicted"/>
<evidence type="ECO:0000256" key="5">
    <source>
        <dbReference type="ARBA" id="ARBA00023136"/>
    </source>
</evidence>
<gene>
    <name evidence="7" type="ORF">SAMN06296241_0894</name>
</gene>
<keyword evidence="3 6" id="KW-0812">Transmembrane</keyword>
<reference evidence="8" key="1">
    <citation type="submission" date="2017-09" db="EMBL/GenBank/DDBJ databases">
        <authorList>
            <person name="Varghese N."/>
            <person name="Submissions S."/>
        </authorList>
    </citation>
    <scope>NUCLEOTIDE SEQUENCE [LARGE SCALE GENOMIC DNA]</scope>
    <source>
        <strain evidence="8">CGMCC 1.12641</strain>
    </source>
</reference>
<evidence type="ECO:0000256" key="2">
    <source>
        <dbReference type="ARBA" id="ARBA00022475"/>
    </source>
</evidence>
<dbReference type="EMBL" id="OCMF01000001">
    <property type="protein sequence ID" value="SOC79371.1"/>
    <property type="molecule type" value="Genomic_DNA"/>
</dbReference>
<evidence type="ECO:0000313" key="7">
    <source>
        <dbReference type="EMBL" id="SOC79371.1"/>
    </source>
</evidence>
<dbReference type="AlphaFoldDB" id="A0A285X1X8"/>
<feature type="transmembrane region" description="Helical" evidence="6">
    <location>
        <begin position="17"/>
        <end position="37"/>
    </location>
</feature>
<dbReference type="Pfam" id="PF03788">
    <property type="entry name" value="LrgA"/>
    <property type="match status" value="1"/>
</dbReference>
<feature type="transmembrane region" description="Helical" evidence="6">
    <location>
        <begin position="97"/>
        <end position="120"/>
    </location>
</feature>
<sequence>MKQVLKYLTDLFSRRRLLAFFFILLFLIAGELVTYFFNLPVAGNILGMIFLFFALKFRWIPLSAVKPASDKLLEFLVLFFIPYGVGLMVYFDLVKAYWLPLTIAIIASTLLTLYVTALILQKFEK</sequence>
<evidence type="ECO:0000256" key="6">
    <source>
        <dbReference type="SAM" id="Phobius"/>
    </source>
</evidence>
<keyword evidence="8" id="KW-1185">Reference proteome</keyword>
<dbReference type="Proteomes" id="UP000219193">
    <property type="component" value="Unassembled WGS sequence"/>
</dbReference>
<keyword evidence="2" id="KW-1003">Cell membrane</keyword>
<dbReference type="PANTHER" id="PTHR33931:SF2">
    <property type="entry name" value="HOLIN-LIKE PROTEIN CIDA"/>
    <property type="match status" value="1"/>
</dbReference>
<accession>A0A285X1X8</accession>
<keyword evidence="4 6" id="KW-1133">Transmembrane helix</keyword>
<evidence type="ECO:0000256" key="4">
    <source>
        <dbReference type="ARBA" id="ARBA00022989"/>
    </source>
</evidence>
<comment type="subcellular location">
    <subcellularLocation>
        <location evidence="1">Cell membrane</location>
        <topology evidence="1">Multi-pass membrane protein</topology>
    </subcellularLocation>
</comment>
<dbReference type="InterPro" id="IPR005538">
    <property type="entry name" value="LrgA/CidA"/>
</dbReference>
<dbReference type="RefSeq" id="WP_245858870.1">
    <property type="nucleotide sequence ID" value="NZ_OCMF01000001.1"/>
</dbReference>
<organism evidence="7 8">
    <name type="scientific">Salinimicrobium sediminis</name>
    <dbReference type="NCBI Taxonomy" id="1343891"/>
    <lineage>
        <taxon>Bacteria</taxon>
        <taxon>Pseudomonadati</taxon>
        <taxon>Bacteroidota</taxon>
        <taxon>Flavobacteriia</taxon>
        <taxon>Flavobacteriales</taxon>
        <taxon>Flavobacteriaceae</taxon>
        <taxon>Salinimicrobium</taxon>
    </lineage>
</organism>